<evidence type="ECO:0000313" key="2">
    <source>
        <dbReference type="Proteomes" id="UP001190700"/>
    </source>
</evidence>
<name>A0AAE0FJU2_9CHLO</name>
<protein>
    <submittedName>
        <fullName evidence="1">Uncharacterized protein</fullName>
    </submittedName>
</protein>
<comment type="caution">
    <text evidence="1">The sequence shown here is derived from an EMBL/GenBank/DDBJ whole genome shotgun (WGS) entry which is preliminary data.</text>
</comment>
<dbReference type="Proteomes" id="UP001190700">
    <property type="component" value="Unassembled WGS sequence"/>
</dbReference>
<organism evidence="1 2">
    <name type="scientific">Cymbomonas tetramitiformis</name>
    <dbReference type="NCBI Taxonomy" id="36881"/>
    <lineage>
        <taxon>Eukaryota</taxon>
        <taxon>Viridiplantae</taxon>
        <taxon>Chlorophyta</taxon>
        <taxon>Pyramimonadophyceae</taxon>
        <taxon>Pyramimonadales</taxon>
        <taxon>Pyramimonadaceae</taxon>
        <taxon>Cymbomonas</taxon>
    </lineage>
</organism>
<dbReference type="AlphaFoldDB" id="A0AAE0FJU2"/>
<dbReference type="EMBL" id="LGRX02017428">
    <property type="protein sequence ID" value="KAK3260775.1"/>
    <property type="molecule type" value="Genomic_DNA"/>
</dbReference>
<sequence length="93" mass="10341">MSRVLQIHERGGVCCWAVTLTPPAGNFRQQLFEENVAKVAAIYAKGRYRQWAKAVRELSLGGKDQYFEAAKDSEKLSKIVVVLKNELSSAGLD</sequence>
<accession>A0AAE0FJU2</accession>
<keyword evidence="2" id="KW-1185">Reference proteome</keyword>
<evidence type="ECO:0000313" key="1">
    <source>
        <dbReference type="EMBL" id="KAK3260775.1"/>
    </source>
</evidence>
<reference evidence="1 2" key="1">
    <citation type="journal article" date="2015" name="Genome Biol. Evol.">
        <title>Comparative Genomics of a Bacterivorous Green Alga Reveals Evolutionary Causalities and Consequences of Phago-Mixotrophic Mode of Nutrition.</title>
        <authorList>
            <person name="Burns J.A."/>
            <person name="Paasch A."/>
            <person name="Narechania A."/>
            <person name="Kim E."/>
        </authorList>
    </citation>
    <scope>NUCLEOTIDE SEQUENCE [LARGE SCALE GENOMIC DNA]</scope>
    <source>
        <strain evidence="1 2">PLY_AMNH</strain>
    </source>
</reference>
<gene>
    <name evidence="1" type="ORF">CYMTET_30283</name>
</gene>
<proteinExistence type="predicted"/>